<feature type="non-terminal residue" evidence="2">
    <location>
        <position position="192"/>
    </location>
</feature>
<dbReference type="CDD" id="cd00303">
    <property type="entry name" value="retropepsin_like"/>
    <property type="match status" value="1"/>
</dbReference>
<proteinExistence type="predicted"/>
<dbReference type="AlphaFoldDB" id="A0A1Q3AXS4"/>
<dbReference type="Proteomes" id="UP000187406">
    <property type="component" value="Unassembled WGS sequence"/>
</dbReference>
<organism evidence="2 3">
    <name type="scientific">Cephalotus follicularis</name>
    <name type="common">Albany pitcher plant</name>
    <dbReference type="NCBI Taxonomy" id="3775"/>
    <lineage>
        <taxon>Eukaryota</taxon>
        <taxon>Viridiplantae</taxon>
        <taxon>Streptophyta</taxon>
        <taxon>Embryophyta</taxon>
        <taxon>Tracheophyta</taxon>
        <taxon>Spermatophyta</taxon>
        <taxon>Magnoliopsida</taxon>
        <taxon>eudicotyledons</taxon>
        <taxon>Gunneridae</taxon>
        <taxon>Pentapetalae</taxon>
        <taxon>rosids</taxon>
        <taxon>fabids</taxon>
        <taxon>Oxalidales</taxon>
        <taxon>Cephalotaceae</taxon>
        <taxon>Cephalotus</taxon>
    </lineage>
</organism>
<dbReference type="PANTHER" id="PTHR33240:SF15">
    <property type="entry name" value="GAG-PRO-LIKE PROTEIN"/>
    <property type="match status" value="1"/>
</dbReference>
<evidence type="ECO:0000313" key="3">
    <source>
        <dbReference type="Proteomes" id="UP000187406"/>
    </source>
</evidence>
<feature type="region of interest" description="Disordered" evidence="1">
    <location>
        <begin position="39"/>
        <end position="72"/>
    </location>
</feature>
<feature type="non-terminal residue" evidence="2">
    <location>
        <position position="1"/>
    </location>
</feature>
<evidence type="ECO:0000256" key="1">
    <source>
        <dbReference type="SAM" id="MobiDB-lite"/>
    </source>
</evidence>
<sequence>KYCQYHRDNGHDTEECMHLNNQIEDLIRKGHLRKHVDKNDPQEMREHREETPQQPEEQQPRGSKRLKTGGDEEVISLSEVNYEGVRLPHDDSVVVTLQVELFTMKRILIDSGSLVDILYKHAFDKLRIPTDQLRPVKTPLMGSVGEMVHPMGSIDLSVIAGTAPRQTQVQITFLVVDTSSPYNAIVGWPCMN</sequence>
<dbReference type="OrthoDB" id="2919534at2759"/>
<dbReference type="InParanoid" id="A0A1Q3AXS4"/>
<dbReference type="EMBL" id="BDDD01000156">
    <property type="protein sequence ID" value="GAV60510.1"/>
    <property type="molecule type" value="Genomic_DNA"/>
</dbReference>
<keyword evidence="3" id="KW-1185">Reference proteome</keyword>
<protein>
    <submittedName>
        <fullName evidence="2">Uncharacterized protein</fullName>
    </submittedName>
</protein>
<dbReference type="PANTHER" id="PTHR33240">
    <property type="entry name" value="OS08G0508500 PROTEIN"/>
    <property type="match status" value="1"/>
</dbReference>
<reference evidence="3" key="1">
    <citation type="submission" date="2016-04" db="EMBL/GenBank/DDBJ databases">
        <title>Cephalotus genome sequencing.</title>
        <authorList>
            <person name="Fukushima K."/>
            <person name="Hasebe M."/>
            <person name="Fang X."/>
        </authorList>
    </citation>
    <scope>NUCLEOTIDE SEQUENCE [LARGE SCALE GENOMIC DNA]</scope>
    <source>
        <strain evidence="3">cv. St1</strain>
    </source>
</reference>
<name>A0A1Q3AXS4_CEPFO</name>
<accession>A0A1Q3AXS4</accession>
<feature type="compositionally biased region" description="Basic and acidic residues" evidence="1">
    <location>
        <begin position="39"/>
        <end position="51"/>
    </location>
</feature>
<gene>
    <name evidence="2" type="ORF">CFOL_v3_04040</name>
</gene>
<feature type="compositionally biased region" description="Low complexity" evidence="1">
    <location>
        <begin position="52"/>
        <end position="61"/>
    </location>
</feature>
<evidence type="ECO:0000313" key="2">
    <source>
        <dbReference type="EMBL" id="GAV60510.1"/>
    </source>
</evidence>
<comment type="caution">
    <text evidence="2">The sequence shown here is derived from an EMBL/GenBank/DDBJ whole genome shotgun (WGS) entry which is preliminary data.</text>
</comment>